<protein>
    <submittedName>
        <fullName evidence="2">Uncharacterized protein</fullName>
    </submittedName>
</protein>
<proteinExistence type="predicted"/>
<gene>
    <name evidence="2" type="ORF">TWF696_004372</name>
</gene>
<name>A0AAV9V975_9PEZI</name>
<evidence type="ECO:0000313" key="3">
    <source>
        <dbReference type="Proteomes" id="UP001375240"/>
    </source>
</evidence>
<evidence type="ECO:0000256" key="1">
    <source>
        <dbReference type="SAM" id="MobiDB-lite"/>
    </source>
</evidence>
<keyword evidence="3" id="KW-1185">Reference proteome</keyword>
<feature type="region of interest" description="Disordered" evidence="1">
    <location>
        <begin position="181"/>
        <end position="205"/>
    </location>
</feature>
<feature type="region of interest" description="Disordered" evidence="1">
    <location>
        <begin position="75"/>
        <end position="168"/>
    </location>
</feature>
<dbReference type="AlphaFoldDB" id="A0AAV9V975"/>
<feature type="compositionally biased region" description="Basic and acidic residues" evidence="1">
    <location>
        <begin position="79"/>
        <end position="89"/>
    </location>
</feature>
<sequence>MKSLTTYLPEDPNVQCRFDASGNPLRERLSISRPLKNGDTVRMSTNDRVNLPLPSPFLLFFHDYLWKVLGSAGLQGPRQRYEGRPRDYGRSSAKQISSTGPGSSPLSGSKGAAVRGGESEGSDGSDGSGKGKKVAQGGIVPRGGGDGTQDDGWGFSNNEMDVDREESLRFEEGLRRINEMSDYESEKRRARAQAVSGSDESGLFFAGSVTPRTFARFGGDWERFKESLRRMRGAGPDDECDENDDDPYGPIVDQH</sequence>
<reference evidence="2 3" key="1">
    <citation type="submission" date="2019-10" db="EMBL/GenBank/DDBJ databases">
        <authorList>
            <person name="Palmer J.M."/>
        </authorList>
    </citation>
    <scope>NUCLEOTIDE SEQUENCE [LARGE SCALE GENOMIC DNA]</scope>
    <source>
        <strain evidence="2 3">TWF696</strain>
    </source>
</reference>
<dbReference type="EMBL" id="JAVHNQ010000002">
    <property type="protein sequence ID" value="KAK6355257.1"/>
    <property type="molecule type" value="Genomic_DNA"/>
</dbReference>
<evidence type="ECO:0000313" key="2">
    <source>
        <dbReference type="EMBL" id="KAK6355257.1"/>
    </source>
</evidence>
<feature type="region of interest" description="Disordered" evidence="1">
    <location>
        <begin position="228"/>
        <end position="255"/>
    </location>
</feature>
<dbReference type="Proteomes" id="UP001375240">
    <property type="component" value="Unassembled WGS sequence"/>
</dbReference>
<accession>A0AAV9V975</accession>
<comment type="caution">
    <text evidence="2">The sequence shown here is derived from an EMBL/GenBank/DDBJ whole genome shotgun (WGS) entry which is preliminary data.</text>
</comment>
<organism evidence="2 3">
    <name type="scientific">Orbilia brochopaga</name>
    <dbReference type="NCBI Taxonomy" id="3140254"/>
    <lineage>
        <taxon>Eukaryota</taxon>
        <taxon>Fungi</taxon>
        <taxon>Dikarya</taxon>
        <taxon>Ascomycota</taxon>
        <taxon>Pezizomycotina</taxon>
        <taxon>Orbiliomycetes</taxon>
        <taxon>Orbiliales</taxon>
        <taxon>Orbiliaceae</taxon>
        <taxon>Orbilia</taxon>
    </lineage>
</organism>
<feature type="compositionally biased region" description="Low complexity" evidence="1">
    <location>
        <begin position="97"/>
        <end position="111"/>
    </location>
</feature>
<feature type="compositionally biased region" description="Acidic residues" evidence="1">
    <location>
        <begin position="236"/>
        <end position="247"/>
    </location>
</feature>